<feature type="transmembrane region" description="Helical" evidence="1">
    <location>
        <begin position="342"/>
        <end position="361"/>
    </location>
</feature>
<feature type="transmembrane region" description="Helical" evidence="1">
    <location>
        <begin position="253"/>
        <end position="270"/>
    </location>
</feature>
<feature type="domain" description="Acyltransferase 3" evidence="2">
    <location>
        <begin position="15"/>
        <end position="357"/>
    </location>
</feature>
<reference evidence="3 4" key="1">
    <citation type="submission" date="2024-04" db="EMBL/GenBank/DDBJ databases">
        <title>Novel species of the genus Ideonella isolated from streams.</title>
        <authorList>
            <person name="Lu H."/>
        </authorList>
    </citation>
    <scope>NUCLEOTIDE SEQUENCE [LARGE SCALE GENOMIC DNA]</scope>
    <source>
        <strain evidence="3 4">BYS139W</strain>
    </source>
</reference>
<accession>A0ABU9BD53</accession>
<dbReference type="EC" id="2.3.-.-" evidence="3"/>
<organism evidence="3 4">
    <name type="scientific">Pseudaquabacterium rugosum</name>
    <dbReference type="NCBI Taxonomy" id="2984194"/>
    <lineage>
        <taxon>Bacteria</taxon>
        <taxon>Pseudomonadati</taxon>
        <taxon>Pseudomonadota</taxon>
        <taxon>Betaproteobacteria</taxon>
        <taxon>Burkholderiales</taxon>
        <taxon>Sphaerotilaceae</taxon>
        <taxon>Pseudaquabacterium</taxon>
    </lineage>
</organism>
<dbReference type="Proteomes" id="UP001368500">
    <property type="component" value="Unassembled WGS sequence"/>
</dbReference>
<name>A0ABU9BD53_9BURK</name>
<gene>
    <name evidence="3" type="ORF">AACH11_13905</name>
</gene>
<dbReference type="InterPro" id="IPR002656">
    <property type="entry name" value="Acyl_transf_3_dom"/>
</dbReference>
<evidence type="ECO:0000313" key="4">
    <source>
        <dbReference type="Proteomes" id="UP001368500"/>
    </source>
</evidence>
<evidence type="ECO:0000313" key="3">
    <source>
        <dbReference type="EMBL" id="MEK8027059.1"/>
    </source>
</evidence>
<feature type="transmembrane region" description="Helical" evidence="1">
    <location>
        <begin position="153"/>
        <end position="173"/>
    </location>
</feature>
<keyword evidence="3" id="KW-0808">Transferase</keyword>
<dbReference type="EMBL" id="JBBUTF010000012">
    <property type="protein sequence ID" value="MEK8027059.1"/>
    <property type="molecule type" value="Genomic_DNA"/>
</dbReference>
<evidence type="ECO:0000256" key="1">
    <source>
        <dbReference type="SAM" id="Phobius"/>
    </source>
</evidence>
<keyword evidence="3" id="KW-0012">Acyltransferase</keyword>
<proteinExistence type="predicted"/>
<dbReference type="InterPro" id="IPR050879">
    <property type="entry name" value="Acyltransferase_3"/>
</dbReference>
<feature type="transmembrane region" description="Helical" evidence="1">
    <location>
        <begin position="317"/>
        <end position="336"/>
    </location>
</feature>
<dbReference type="RefSeq" id="WP_341374838.1">
    <property type="nucleotide sequence ID" value="NZ_JBBUTF010000012.1"/>
</dbReference>
<dbReference type="PANTHER" id="PTHR23028">
    <property type="entry name" value="ACETYLTRANSFERASE"/>
    <property type="match status" value="1"/>
</dbReference>
<keyword evidence="4" id="KW-1185">Reference proteome</keyword>
<keyword evidence="1" id="KW-0812">Transmembrane</keyword>
<protein>
    <submittedName>
        <fullName evidence="3">Acyltransferase</fullName>
        <ecNumber evidence="3">2.3.-.-</ecNumber>
    </submittedName>
</protein>
<keyword evidence="1" id="KW-0472">Membrane</keyword>
<feature type="transmembrane region" description="Helical" evidence="1">
    <location>
        <begin position="41"/>
        <end position="61"/>
    </location>
</feature>
<evidence type="ECO:0000259" key="2">
    <source>
        <dbReference type="Pfam" id="PF01757"/>
    </source>
</evidence>
<feature type="transmembrane region" description="Helical" evidence="1">
    <location>
        <begin position="276"/>
        <end position="296"/>
    </location>
</feature>
<feature type="transmembrane region" description="Helical" evidence="1">
    <location>
        <begin position="193"/>
        <end position="211"/>
    </location>
</feature>
<dbReference type="Pfam" id="PF01757">
    <property type="entry name" value="Acyl_transf_3"/>
    <property type="match status" value="1"/>
</dbReference>
<dbReference type="GO" id="GO:0016746">
    <property type="term" value="F:acyltransferase activity"/>
    <property type="evidence" value="ECO:0007669"/>
    <property type="project" value="UniProtKB-KW"/>
</dbReference>
<keyword evidence="1" id="KW-1133">Transmembrane helix</keyword>
<feature type="transmembrane region" description="Helical" evidence="1">
    <location>
        <begin position="231"/>
        <end position="246"/>
    </location>
</feature>
<sequence>MSASPPPSATRRYDTLDGLRGVAALAVMAHHLTQSSSGPHLFSGASLAVDLFFCLSGFVLAESNLTRLLRDGALGDFVIRRLLRLYPLHLCGLLLGATALLLMVDGGRTSLQPMQAWLAIGLHAVYLPWLGGGTITVGQHTTPLAAFPVNDPAWSLCFEMVVNLAFALVVILACRRQSTAQHGAQPWRAMRKLPLFLLALAGAALLTLWTARTHWAAPGWGPENFIGGGPRVVWGFFSGVALWLLWQRVRDQVPRLHPAWLLVASLALFAREVSPSIWLLQTLVAVPLLVLLGAAARPATPRLDRMQQGLGWLSYPLYCLHLPALMLVNVLTAGHLPSPATVVAASALLGIVLAWAAGRWIDEPLRHRLQQGLQRAPKPADPPLRRRA</sequence>
<feature type="transmembrane region" description="Helical" evidence="1">
    <location>
        <begin position="82"/>
        <end position="104"/>
    </location>
</feature>
<comment type="caution">
    <text evidence="3">The sequence shown here is derived from an EMBL/GenBank/DDBJ whole genome shotgun (WGS) entry which is preliminary data.</text>
</comment>